<evidence type="ECO:0000313" key="3">
    <source>
        <dbReference type="Proteomes" id="UP000613266"/>
    </source>
</evidence>
<evidence type="ECO:0000313" key="2">
    <source>
        <dbReference type="EMBL" id="MBH9578922.1"/>
    </source>
</evidence>
<evidence type="ECO:0000256" key="1">
    <source>
        <dbReference type="SAM" id="Phobius"/>
    </source>
</evidence>
<proteinExistence type="predicted"/>
<keyword evidence="3" id="KW-1185">Reference proteome</keyword>
<dbReference type="AlphaFoldDB" id="A0A931J8V1"/>
<keyword evidence="1" id="KW-1133">Transmembrane helix</keyword>
<feature type="transmembrane region" description="Helical" evidence="1">
    <location>
        <begin position="43"/>
        <end position="60"/>
    </location>
</feature>
<accession>A0A931J8V1</accession>
<protein>
    <submittedName>
        <fullName evidence="2">Uncharacterized protein</fullName>
    </submittedName>
</protein>
<name>A0A931J8V1_9BURK</name>
<reference evidence="2" key="1">
    <citation type="submission" date="2020-12" db="EMBL/GenBank/DDBJ databases">
        <title>The genome sequence of Inhella sp. 1Y17.</title>
        <authorList>
            <person name="Liu Y."/>
        </authorList>
    </citation>
    <scope>NUCLEOTIDE SEQUENCE</scope>
    <source>
        <strain evidence="2">1Y17</strain>
    </source>
</reference>
<gene>
    <name evidence="2" type="ORF">I7X39_18685</name>
</gene>
<comment type="caution">
    <text evidence="2">The sequence shown here is derived from an EMBL/GenBank/DDBJ whole genome shotgun (WGS) entry which is preliminary data.</text>
</comment>
<feature type="transmembrane region" description="Helical" evidence="1">
    <location>
        <begin position="80"/>
        <end position="102"/>
    </location>
</feature>
<dbReference type="RefSeq" id="WP_198112692.1">
    <property type="nucleotide sequence ID" value="NZ_JAEDAK010000016.1"/>
</dbReference>
<organism evidence="2 3">
    <name type="scientific">Inhella proteolytica</name>
    <dbReference type="NCBI Taxonomy" id="2795029"/>
    <lineage>
        <taxon>Bacteria</taxon>
        <taxon>Pseudomonadati</taxon>
        <taxon>Pseudomonadota</taxon>
        <taxon>Betaproteobacteria</taxon>
        <taxon>Burkholderiales</taxon>
        <taxon>Sphaerotilaceae</taxon>
        <taxon>Inhella</taxon>
    </lineage>
</organism>
<keyword evidence="1" id="KW-0472">Membrane</keyword>
<dbReference type="Proteomes" id="UP000613266">
    <property type="component" value="Unassembled WGS sequence"/>
</dbReference>
<dbReference type="EMBL" id="JAEDAK010000016">
    <property type="protein sequence ID" value="MBH9578922.1"/>
    <property type="molecule type" value="Genomic_DNA"/>
</dbReference>
<sequence length="106" mass="11243">MRLRINPDAAAMPRQMPQLLLLLLTLTALSLAAHRLAGLPLPAAAALLLAGVLAQGFASYKPPARDFFEPRRGLGPALAWLLRAALGIAALCGVLLGLLWTLRNTL</sequence>
<keyword evidence="1" id="KW-0812">Transmembrane</keyword>